<proteinExistence type="predicted"/>
<dbReference type="AlphaFoldDB" id="A0A8E0NBG1"/>
<evidence type="ECO:0000256" key="1">
    <source>
        <dbReference type="SAM" id="MobiDB-lite"/>
    </source>
</evidence>
<name>A0A8E0NBG1_9CAUL</name>
<evidence type="ECO:0000313" key="3">
    <source>
        <dbReference type="EMBL" id="GAD59070.1"/>
    </source>
</evidence>
<dbReference type="Proteomes" id="UP000016569">
    <property type="component" value="Unassembled WGS sequence"/>
</dbReference>
<dbReference type="EMBL" id="BATC01000018">
    <property type="protein sequence ID" value="GAD59070.1"/>
    <property type="molecule type" value="Genomic_DNA"/>
</dbReference>
<evidence type="ECO:0000256" key="2">
    <source>
        <dbReference type="SAM" id="SignalP"/>
    </source>
</evidence>
<feature type="compositionally biased region" description="Low complexity" evidence="1">
    <location>
        <begin position="43"/>
        <end position="56"/>
    </location>
</feature>
<organism evidence="3 4">
    <name type="scientific">Brevundimonas abyssalis TAR-001</name>
    <dbReference type="NCBI Taxonomy" id="1391729"/>
    <lineage>
        <taxon>Bacteria</taxon>
        <taxon>Pseudomonadati</taxon>
        <taxon>Pseudomonadota</taxon>
        <taxon>Alphaproteobacteria</taxon>
        <taxon>Caulobacterales</taxon>
        <taxon>Caulobacteraceae</taxon>
        <taxon>Brevundimonas</taxon>
    </lineage>
</organism>
<feature type="chain" id="PRO_5034038402" evidence="2">
    <location>
        <begin position="22"/>
        <end position="74"/>
    </location>
</feature>
<keyword evidence="4" id="KW-1185">Reference proteome</keyword>
<accession>A0A8E0NBG1</accession>
<reference evidence="4" key="1">
    <citation type="journal article" date="2013" name="Genome Announc.">
        <title>Draft Genome Sequence of the Dimorphic Prosthecate Bacterium Brevundimonas abyssalis TAR-001T.</title>
        <authorList>
            <person name="Tsubouchi T."/>
            <person name="Nishi S."/>
            <person name="Usui K."/>
            <person name="Shimane Y."/>
            <person name="Takaki Y."/>
            <person name="Maruyama T."/>
            <person name="Hatada Y."/>
        </authorList>
    </citation>
    <scope>NUCLEOTIDE SEQUENCE [LARGE SCALE GENOMIC DNA]</scope>
    <source>
        <strain evidence="4">TAR-001</strain>
    </source>
</reference>
<dbReference type="PROSITE" id="PS51257">
    <property type="entry name" value="PROKAR_LIPOPROTEIN"/>
    <property type="match status" value="1"/>
</dbReference>
<comment type="caution">
    <text evidence="3">The sequence shown here is derived from an EMBL/GenBank/DDBJ whole genome shotgun (WGS) entry which is preliminary data.</text>
</comment>
<feature type="signal peptide" evidence="2">
    <location>
        <begin position="1"/>
        <end position="21"/>
    </location>
</feature>
<protein>
    <submittedName>
        <fullName evidence="3">Uncharacterized protein</fullName>
    </submittedName>
</protein>
<keyword evidence="2" id="KW-0732">Signal</keyword>
<gene>
    <name evidence="3" type="ORF">MBEBAB_1320</name>
</gene>
<feature type="region of interest" description="Disordered" evidence="1">
    <location>
        <begin position="42"/>
        <end position="74"/>
    </location>
</feature>
<dbReference type="RefSeq" id="WP_021697165.1">
    <property type="nucleotide sequence ID" value="NZ_BATC01000018.1"/>
</dbReference>
<evidence type="ECO:0000313" key="4">
    <source>
        <dbReference type="Proteomes" id="UP000016569"/>
    </source>
</evidence>
<sequence length="74" mass="7350">MTNRVRFASIALAAGAALAIAACNEEPVPAGRDVAEMMPDTSAPVADADGVAPDAGETGVAEPTTLPPEEDQGT</sequence>